<dbReference type="RefSeq" id="XP_007701111.1">
    <property type="nucleotide sequence ID" value="XM_007702921.1"/>
</dbReference>
<name>M2S6V2_COCSN</name>
<dbReference type="InterPro" id="IPR002156">
    <property type="entry name" value="RNaseH_domain"/>
</dbReference>
<keyword evidence="10" id="KW-1185">Reference proteome</keyword>
<dbReference type="GO" id="GO:0003676">
    <property type="term" value="F:nucleic acid binding"/>
    <property type="evidence" value="ECO:0007669"/>
    <property type="project" value="InterPro"/>
</dbReference>
<evidence type="ECO:0000256" key="5">
    <source>
        <dbReference type="ARBA" id="ARBA00022723"/>
    </source>
</evidence>
<dbReference type="Gene3D" id="3.30.420.10">
    <property type="entry name" value="Ribonuclease H-like superfamily/Ribonuclease H"/>
    <property type="match status" value="1"/>
</dbReference>
<sequence length="145" mass="16607">AAKAILNRKAKIFLKWAPGHTDIEGNEKADSLAKEATKQTPKESKTSLAFIGTKIKLLQRASQAEEWRKYREKAREKKTSYGAIFNLKLKNQLVIPRGTKREISSSFYSLKIGHGYFNAYLKRVKRRETELCKCGRPQTAEHLLL</sequence>
<dbReference type="SUPFAM" id="SSF53098">
    <property type="entry name" value="Ribonuclease H-like"/>
    <property type="match status" value="1"/>
</dbReference>
<feature type="non-terminal residue" evidence="9">
    <location>
        <position position="145"/>
    </location>
</feature>
<comment type="similarity">
    <text evidence="2">Belongs to the RNase H family.</text>
</comment>
<dbReference type="STRING" id="665912.M2S6V2"/>
<organism evidence="9 10">
    <name type="scientific">Cochliobolus sativus (strain ND90Pr / ATCC 201652)</name>
    <name type="common">Common root rot and spot blotch fungus</name>
    <name type="synonym">Bipolaris sorokiniana</name>
    <dbReference type="NCBI Taxonomy" id="665912"/>
    <lineage>
        <taxon>Eukaryota</taxon>
        <taxon>Fungi</taxon>
        <taxon>Dikarya</taxon>
        <taxon>Ascomycota</taxon>
        <taxon>Pezizomycotina</taxon>
        <taxon>Dothideomycetes</taxon>
        <taxon>Pleosporomycetidae</taxon>
        <taxon>Pleosporales</taxon>
        <taxon>Pleosporineae</taxon>
        <taxon>Pleosporaceae</taxon>
        <taxon>Bipolaris</taxon>
    </lineage>
</organism>
<dbReference type="HOGENOM" id="CLU_000680_30_5_1"/>
<keyword evidence="4" id="KW-0540">Nuclease</keyword>
<evidence type="ECO:0000256" key="4">
    <source>
        <dbReference type="ARBA" id="ARBA00022722"/>
    </source>
</evidence>
<keyword evidence="7" id="KW-0378">Hydrolase</keyword>
<dbReference type="InterPro" id="IPR050092">
    <property type="entry name" value="RNase_H"/>
</dbReference>
<dbReference type="AlphaFoldDB" id="M2S6V2"/>
<comment type="catalytic activity">
    <reaction evidence="1">
        <text>Endonucleolytic cleavage to 5'-phosphomonoester.</text>
        <dbReference type="EC" id="3.1.26.4"/>
    </reaction>
</comment>
<dbReference type="GO" id="GO:0004523">
    <property type="term" value="F:RNA-DNA hybrid ribonuclease activity"/>
    <property type="evidence" value="ECO:0007669"/>
    <property type="project" value="UniProtKB-EC"/>
</dbReference>
<evidence type="ECO:0000313" key="9">
    <source>
        <dbReference type="EMBL" id="EMD62878.1"/>
    </source>
</evidence>
<dbReference type="InterPro" id="IPR012337">
    <property type="entry name" value="RNaseH-like_sf"/>
</dbReference>
<feature type="non-terminal residue" evidence="9">
    <location>
        <position position="1"/>
    </location>
</feature>
<protein>
    <recommendedName>
        <fullName evidence="3">ribonuclease H</fullName>
        <ecNumber evidence="3">3.1.26.4</ecNumber>
    </recommendedName>
</protein>
<dbReference type="EC" id="3.1.26.4" evidence="3"/>
<feature type="domain" description="RNase H type-1" evidence="8">
    <location>
        <begin position="1"/>
        <end position="38"/>
    </location>
</feature>
<reference evidence="9 10" key="1">
    <citation type="journal article" date="2012" name="PLoS Pathog.">
        <title>Diverse lifestyles and strategies of plant pathogenesis encoded in the genomes of eighteen Dothideomycetes fungi.</title>
        <authorList>
            <person name="Ohm R.A."/>
            <person name="Feau N."/>
            <person name="Henrissat B."/>
            <person name="Schoch C.L."/>
            <person name="Horwitz B.A."/>
            <person name="Barry K.W."/>
            <person name="Condon B.J."/>
            <person name="Copeland A.C."/>
            <person name="Dhillon B."/>
            <person name="Glaser F."/>
            <person name="Hesse C.N."/>
            <person name="Kosti I."/>
            <person name="LaButti K."/>
            <person name="Lindquist E.A."/>
            <person name="Lucas S."/>
            <person name="Salamov A.A."/>
            <person name="Bradshaw R.E."/>
            <person name="Ciuffetti L."/>
            <person name="Hamelin R.C."/>
            <person name="Kema G.H.J."/>
            <person name="Lawrence C."/>
            <person name="Scott J.A."/>
            <person name="Spatafora J.W."/>
            <person name="Turgeon B.G."/>
            <person name="de Wit P.J.G.M."/>
            <person name="Zhong S."/>
            <person name="Goodwin S.B."/>
            <person name="Grigoriev I.V."/>
        </authorList>
    </citation>
    <scope>NUCLEOTIDE SEQUENCE [LARGE SCALE GENOMIC DNA]</scope>
    <source>
        <strain evidence="10">ND90Pr / ATCC 201652</strain>
    </source>
</reference>
<gene>
    <name evidence="9" type="ORF">COCSADRAFT_57594</name>
</gene>
<dbReference type="EMBL" id="KB445645">
    <property type="protein sequence ID" value="EMD62878.1"/>
    <property type="molecule type" value="Genomic_DNA"/>
</dbReference>
<dbReference type="GeneID" id="19140343"/>
<keyword evidence="5" id="KW-0479">Metal-binding</keyword>
<reference evidence="10" key="2">
    <citation type="journal article" date="2013" name="PLoS Genet.">
        <title>Comparative genome structure, secondary metabolite, and effector coding capacity across Cochliobolus pathogens.</title>
        <authorList>
            <person name="Condon B.J."/>
            <person name="Leng Y."/>
            <person name="Wu D."/>
            <person name="Bushley K.E."/>
            <person name="Ohm R.A."/>
            <person name="Otillar R."/>
            <person name="Martin J."/>
            <person name="Schackwitz W."/>
            <person name="Grimwood J."/>
            <person name="MohdZainudin N."/>
            <person name="Xue C."/>
            <person name="Wang R."/>
            <person name="Manning V.A."/>
            <person name="Dhillon B."/>
            <person name="Tu Z.J."/>
            <person name="Steffenson B.J."/>
            <person name="Salamov A."/>
            <person name="Sun H."/>
            <person name="Lowry S."/>
            <person name="LaButti K."/>
            <person name="Han J."/>
            <person name="Copeland A."/>
            <person name="Lindquist E."/>
            <person name="Barry K."/>
            <person name="Schmutz J."/>
            <person name="Baker S.E."/>
            <person name="Ciuffetti L.M."/>
            <person name="Grigoriev I.V."/>
            <person name="Zhong S."/>
            <person name="Turgeon B.G."/>
        </authorList>
    </citation>
    <scope>NUCLEOTIDE SEQUENCE [LARGE SCALE GENOMIC DNA]</scope>
    <source>
        <strain evidence="10">ND90Pr / ATCC 201652</strain>
    </source>
</reference>
<evidence type="ECO:0000256" key="1">
    <source>
        <dbReference type="ARBA" id="ARBA00000077"/>
    </source>
</evidence>
<dbReference type="InterPro" id="IPR036397">
    <property type="entry name" value="RNaseH_sf"/>
</dbReference>
<dbReference type="KEGG" id="bsc:COCSADRAFT_57594"/>
<evidence type="ECO:0000259" key="8">
    <source>
        <dbReference type="PROSITE" id="PS50879"/>
    </source>
</evidence>
<evidence type="ECO:0000313" key="10">
    <source>
        <dbReference type="Proteomes" id="UP000016934"/>
    </source>
</evidence>
<evidence type="ECO:0000256" key="6">
    <source>
        <dbReference type="ARBA" id="ARBA00022759"/>
    </source>
</evidence>
<evidence type="ECO:0000256" key="3">
    <source>
        <dbReference type="ARBA" id="ARBA00012180"/>
    </source>
</evidence>
<dbReference type="OrthoDB" id="3942798at2759"/>
<keyword evidence="6" id="KW-0255">Endonuclease</keyword>
<proteinExistence type="inferred from homology"/>
<dbReference type="GO" id="GO:0046872">
    <property type="term" value="F:metal ion binding"/>
    <property type="evidence" value="ECO:0007669"/>
    <property type="project" value="UniProtKB-KW"/>
</dbReference>
<evidence type="ECO:0000256" key="7">
    <source>
        <dbReference type="ARBA" id="ARBA00022801"/>
    </source>
</evidence>
<dbReference type="OMA" id="THTTIKV"/>
<dbReference type="GO" id="GO:0043137">
    <property type="term" value="P:DNA replication, removal of RNA primer"/>
    <property type="evidence" value="ECO:0007669"/>
    <property type="project" value="TreeGrafter"/>
</dbReference>
<dbReference type="PROSITE" id="PS50879">
    <property type="entry name" value="RNASE_H_1"/>
    <property type="match status" value="1"/>
</dbReference>
<dbReference type="PANTHER" id="PTHR10642:SF26">
    <property type="entry name" value="RIBONUCLEASE H1"/>
    <property type="match status" value="1"/>
</dbReference>
<evidence type="ECO:0000256" key="2">
    <source>
        <dbReference type="ARBA" id="ARBA00005300"/>
    </source>
</evidence>
<dbReference type="Proteomes" id="UP000016934">
    <property type="component" value="Unassembled WGS sequence"/>
</dbReference>
<dbReference type="PANTHER" id="PTHR10642">
    <property type="entry name" value="RIBONUCLEASE H1"/>
    <property type="match status" value="1"/>
</dbReference>
<accession>M2S6V2</accession>